<feature type="region of interest" description="Disordered" evidence="1">
    <location>
        <begin position="1"/>
        <end position="24"/>
    </location>
</feature>
<organism evidence="2 3">
    <name type="scientific">Cudoniella acicularis</name>
    <dbReference type="NCBI Taxonomy" id="354080"/>
    <lineage>
        <taxon>Eukaryota</taxon>
        <taxon>Fungi</taxon>
        <taxon>Dikarya</taxon>
        <taxon>Ascomycota</taxon>
        <taxon>Pezizomycotina</taxon>
        <taxon>Leotiomycetes</taxon>
        <taxon>Helotiales</taxon>
        <taxon>Tricladiaceae</taxon>
        <taxon>Cudoniella</taxon>
    </lineage>
</organism>
<keyword evidence="3" id="KW-1185">Reference proteome</keyword>
<evidence type="ECO:0000313" key="2">
    <source>
        <dbReference type="EMBL" id="KAF4626323.1"/>
    </source>
</evidence>
<gene>
    <name evidence="2" type="ORF">G7Y89_g11837</name>
</gene>
<feature type="compositionally biased region" description="Polar residues" evidence="1">
    <location>
        <begin position="1"/>
        <end position="13"/>
    </location>
</feature>
<evidence type="ECO:0000256" key="1">
    <source>
        <dbReference type="SAM" id="MobiDB-lite"/>
    </source>
</evidence>
<comment type="caution">
    <text evidence="2">The sequence shown here is derived from an EMBL/GenBank/DDBJ whole genome shotgun (WGS) entry which is preliminary data.</text>
</comment>
<reference evidence="2 3" key="1">
    <citation type="submission" date="2020-03" db="EMBL/GenBank/DDBJ databases">
        <title>Draft Genome Sequence of Cudoniella acicularis.</title>
        <authorList>
            <person name="Buettner E."/>
            <person name="Kellner H."/>
        </authorList>
    </citation>
    <scope>NUCLEOTIDE SEQUENCE [LARGE SCALE GENOMIC DNA]</scope>
    <source>
        <strain evidence="2 3">DSM 108380</strain>
    </source>
</reference>
<dbReference type="AlphaFoldDB" id="A0A8H4VXI3"/>
<dbReference type="EMBL" id="JAAMPI010001176">
    <property type="protein sequence ID" value="KAF4626323.1"/>
    <property type="molecule type" value="Genomic_DNA"/>
</dbReference>
<accession>A0A8H4VXI3</accession>
<sequence length="133" mass="14492">MAAEIQSYSSGSDISIPRNEGKEKDVIQFQTDNADIEDADFAGESKGLLQRADKTELTPVEAFKWDVSGDQSPFPEVAACVSNTDDPSIPCNSEYRARHFHSVFGPVRLGAIVSGRRPLNRILTTPQPPELGS</sequence>
<evidence type="ECO:0000313" key="3">
    <source>
        <dbReference type="Proteomes" id="UP000566819"/>
    </source>
</evidence>
<dbReference type="Proteomes" id="UP000566819">
    <property type="component" value="Unassembled WGS sequence"/>
</dbReference>
<protein>
    <submittedName>
        <fullName evidence="2">Uncharacterized protein</fullName>
    </submittedName>
</protein>
<proteinExistence type="predicted"/>
<name>A0A8H4VXI3_9HELO</name>
<dbReference type="OrthoDB" id="9986677at2759"/>